<keyword evidence="7" id="KW-0408">Iron</keyword>
<dbReference type="PROSITE" id="PS51379">
    <property type="entry name" value="4FE4S_FER_2"/>
    <property type="match status" value="1"/>
</dbReference>
<evidence type="ECO:0000256" key="6">
    <source>
        <dbReference type="ARBA" id="ARBA00023002"/>
    </source>
</evidence>
<dbReference type="Proteomes" id="UP001204015">
    <property type="component" value="Unassembled WGS sequence"/>
</dbReference>
<dbReference type="EC" id="1.17.99.6" evidence="10"/>
<protein>
    <submittedName>
        <fullName evidence="10">tRNA epoxyqueuosine(34) reductase QueG</fullName>
        <ecNumber evidence="10">1.17.99.6</ecNumber>
    </submittedName>
</protein>
<evidence type="ECO:0000256" key="3">
    <source>
        <dbReference type="ARBA" id="ARBA00022694"/>
    </source>
</evidence>
<organism evidence="10 11">
    <name type="scientific">Segatella cerevisiae</name>
    <dbReference type="NCBI Taxonomy" id="2053716"/>
    <lineage>
        <taxon>Bacteria</taxon>
        <taxon>Pseudomonadati</taxon>
        <taxon>Bacteroidota</taxon>
        <taxon>Bacteroidia</taxon>
        <taxon>Bacteroidales</taxon>
        <taxon>Prevotellaceae</taxon>
        <taxon>Segatella</taxon>
    </lineage>
</organism>
<evidence type="ECO:0000256" key="5">
    <source>
        <dbReference type="ARBA" id="ARBA00022785"/>
    </source>
</evidence>
<dbReference type="NCBIfam" id="TIGR00276">
    <property type="entry name" value="tRNA epoxyqueuosine(34) reductase QueG"/>
    <property type="match status" value="1"/>
</dbReference>
<evidence type="ECO:0000256" key="8">
    <source>
        <dbReference type="ARBA" id="ARBA00023014"/>
    </source>
</evidence>
<keyword evidence="2" id="KW-0963">Cytoplasm</keyword>
<evidence type="ECO:0000313" key="10">
    <source>
        <dbReference type="EMBL" id="MCO6024384.1"/>
    </source>
</evidence>
<dbReference type="PANTHER" id="PTHR30002:SF4">
    <property type="entry name" value="EPOXYQUEUOSINE REDUCTASE"/>
    <property type="match status" value="1"/>
</dbReference>
<accession>A0ABT1BTH5</accession>
<name>A0ABT1BTH5_9BACT</name>
<sequence length="315" mass="35873">MKDHDKAVSLSREIKAGARDLGFFACGIAEARPVDPDTSVHIRHWLATHGNADMDYMGNYTDKRLNPTLLMDGLKSIVSVALNYTPAKALPKGQFQLSAYALGEDYHDIVKGKLRRLAERLHFEHYRAFCDSAPVLERYWAERAGLGWTGRNHQLIIPHAGSMFFLGELFLDQELAYDQPMKNHCGNCHRCIDACPTHALRQGQEIDAKLCLSYQLIENRGELSEQARDKMGNVIYGCDRCQLACPWNQFATPNQVPELQPRESLLKMTNKDWENLTIEEYRKLFKGSAVQRAKYTGLMRNIRAAQNSSKKKKDK</sequence>
<dbReference type="EMBL" id="JAMXLY010000001">
    <property type="protein sequence ID" value="MCO6024384.1"/>
    <property type="molecule type" value="Genomic_DNA"/>
</dbReference>
<evidence type="ECO:0000256" key="1">
    <source>
        <dbReference type="ARBA" id="ARBA00022485"/>
    </source>
</evidence>
<dbReference type="InterPro" id="IPR017900">
    <property type="entry name" value="4Fe4S_Fe_S_CS"/>
</dbReference>
<keyword evidence="4" id="KW-0479">Metal-binding</keyword>
<dbReference type="SUPFAM" id="SSF46548">
    <property type="entry name" value="alpha-helical ferredoxin"/>
    <property type="match status" value="1"/>
</dbReference>
<dbReference type="InterPro" id="IPR017896">
    <property type="entry name" value="4Fe4S_Fe-S-bd"/>
</dbReference>
<keyword evidence="1" id="KW-0004">4Fe-4S</keyword>
<feature type="domain" description="4Fe-4S ferredoxin-type" evidence="9">
    <location>
        <begin position="173"/>
        <end position="205"/>
    </location>
</feature>
<dbReference type="Pfam" id="PF13484">
    <property type="entry name" value="Fer4_16"/>
    <property type="match status" value="1"/>
</dbReference>
<keyword evidence="3" id="KW-0819">tRNA processing</keyword>
<comment type="caution">
    <text evidence="10">The sequence shown here is derived from an EMBL/GenBank/DDBJ whole genome shotgun (WGS) entry which is preliminary data.</text>
</comment>
<evidence type="ECO:0000313" key="11">
    <source>
        <dbReference type="Proteomes" id="UP001204015"/>
    </source>
</evidence>
<dbReference type="Pfam" id="PF08331">
    <property type="entry name" value="QueG_DUF1730"/>
    <property type="match status" value="1"/>
</dbReference>
<dbReference type="PANTHER" id="PTHR30002">
    <property type="entry name" value="EPOXYQUEUOSINE REDUCTASE"/>
    <property type="match status" value="1"/>
</dbReference>
<dbReference type="InterPro" id="IPR004453">
    <property type="entry name" value="QueG"/>
</dbReference>
<dbReference type="RefSeq" id="WP_252759736.1">
    <property type="nucleotide sequence ID" value="NZ_JAMXLY010000001.1"/>
</dbReference>
<evidence type="ECO:0000256" key="7">
    <source>
        <dbReference type="ARBA" id="ARBA00023004"/>
    </source>
</evidence>
<dbReference type="Gene3D" id="3.30.70.20">
    <property type="match status" value="1"/>
</dbReference>
<gene>
    <name evidence="10" type="primary">queG</name>
    <name evidence="10" type="ORF">NG821_00740</name>
</gene>
<keyword evidence="8" id="KW-0411">Iron-sulfur</keyword>
<reference evidence="10 11" key="1">
    <citation type="submission" date="2022-06" db="EMBL/GenBank/DDBJ databases">
        <title>A taxonomic note on the genus Prevotella: Description of four novel genera and emended description of the genera Hallella and Xylanibacter.</title>
        <authorList>
            <person name="Hitch T.C.A."/>
        </authorList>
    </citation>
    <scope>NUCLEOTIDE SEQUENCE [LARGE SCALE GENOMIC DNA]</scope>
    <source>
        <strain evidence="10 11">DSM 100619</strain>
    </source>
</reference>
<dbReference type="GO" id="GO:0052693">
    <property type="term" value="F:epoxyqueuosine reductase activity"/>
    <property type="evidence" value="ECO:0007669"/>
    <property type="project" value="UniProtKB-EC"/>
</dbReference>
<keyword evidence="6 10" id="KW-0560">Oxidoreductase</keyword>
<proteinExistence type="predicted"/>
<evidence type="ECO:0000259" key="9">
    <source>
        <dbReference type="PROSITE" id="PS51379"/>
    </source>
</evidence>
<dbReference type="PROSITE" id="PS00198">
    <property type="entry name" value="4FE4S_FER_1"/>
    <property type="match status" value="1"/>
</dbReference>
<evidence type="ECO:0000256" key="2">
    <source>
        <dbReference type="ARBA" id="ARBA00022490"/>
    </source>
</evidence>
<keyword evidence="5" id="KW-0671">Queuosine biosynthesis</keyword>
<keyword evidence="11" id="KW-1185">Reference proteome</keyword>
<dbReference type="InterPro" id="IPR013542">
    <property type="entry name" value="QueG_DUF1730"/>
</dbReference>
<evidence type="ECO:0000256" key="4">
    <source>
        <dbReference type="ARBA" id="ARBA00022723"/>
    </source>
</evidence>